<dbReference type="SMART" id="SM00710">
    <property type="entry name" value="PbH1"/>
    <property type="match status" value="6"/>
</dbReference>
<feature type="domain" description="CBM6" evidence="4">
    <location>
        <begin position="184"/>
        <end position="309"/>
    </location>
</feature>
<dbReference type="PROSITE" id="PS50022">
    <property type="entry name" value="FA58C_3"/>
    <property type="match status" value="1"/>
</dbReference>
<evidence type="ECO:0000259" key="3">
    <source>
        <dbReference type="PROSITE" id="PS50022"/>
    </source>
</evidence>
<feature type="domain" description="CBM6" evidence="4">
    <location>
        <begin position="320"/>
        <end position="442"/>
    </location>
</feature>
<comment type="caution">
    <text evidence="5">The sequence shown here is derived from an EMBL/GenBank/DDBJ whole genome shotgun (WGS) entry which is preliminary data.</text>
</comment>
<dbReference type="CDD" id="cd04083">
    <property type="entry name" value="CBM35_Lmo2446-like"/>
    <property type="match status" value="1"/>
</dbReference>
<dbReference type="InterPro" id="IPR006626">
    <property type="entry name" value="PbH1"/>
</dbReference>
<dbReference type="Gene3D" id="2.160.20.10">
    <property type="entry name" value="Single-stranded right-handed beta-helix, Pectin lyase-like"/>
    <property type="match status" value="1"/>
</dbReference>
<dbReference type="CDD" id="cd04084">
    <property type="entry name" value="CBM6_xylanase-like"/>
    <property type="match status" value="1"/>
</dbReference>
<accession>A0A839U0K3</accession>
<reference evidence="5 6" key="1">
    <citation type="submission" date="2020-08" db="EMBL/GenBank/DDBJ databases">
        <title>Genomic Encyclopedia of Type Strains, Phase III (KMG-III): the genomes of soil and plant-associated and newly described type strains.</title>
        <authorList>
            <person name="Whitman W."/>
        </authorList>
    </citation>
    <scope>NUCLEOTIDE SEQUENCE [LARGE SCALE GENOMIC DNA]</scope>
    <source>
        <strain evidence="5 6">CECT 5831</strain>
    </source>
</reference>
<dbReference type="InterPro" id="IPR005084">
    <property type="entry name" value="CBM6"/>
</dbReference>
<name>A0A839U0K3_9BACL</name>
<dbReference type="InterPro" id="IPR012334">
    <property type="entry name" value="Pectin_lyas_fold"/>
</dbReference>
<evidence type="ECO:0000313" key="5">
    <source>
        <dbReference type="EMBL" id="MBB3131290.1"/>
    </source>
</evidence>
<dbReference type="Gene3D" id="2.60.120.260">
    <property type="entry name" value="Galactose-binding domain-like"/>
    <property type="match status" value="4"/>
</dbReference>
<dbReference type="AlphaFoldDB" id="A0A839U0K3"/>
<evidence type="ECO:0000256" key="2">
    <source>
        <dbReference type="SAM" id="SignalP"/>
    </source>
</evidence>
<dbReference type="SMART" id="SM00231">
    <property type="entry name" value="FA58C"/>
    <property type="match status" value="1"/>
</dbReference>
<dbReference type="Pfam" id="PF22816">
    <property type="entry name" value="CatAgl_D2"/>
    <property type="match status" value="1"/>
</dbReference>
<dbReference type="GO" id="GO:0030246">
    <property type="term" value="F:carbohydrate binding"/>
    <property type="evidence" value="ECO:0007669"/>
    <property type="project" value="InterPro"/>
</dbReference>
<dbReference type="InterPro" id="IPR011050">
    <property type="entry name" value="Pectin_lyase_fold/virulence"/>
</dbReference>
<evidence type="ECO:0000313" key="6">
    <source>
        <dbReference type="Proteomes" id="UP000517523"/>
    </source>
</evidence>
<feature type="signal peptide" evidence="2">
    <location>
        <begin position="1"/>
        <end position="37"/>
    </location>
</feature>
<dbReference type="SUPFAM" id="SSF49785">
    <property type="entry name" value="Galactose-binding domain-like"/>
    <property type="match status" value="3"/>
</dbReference>
<dbReference type="EMBL" id="JACHXJ010000006">
    <property type="protein sequence ID" value="MBB3131290.1"/>
    <property type="molecule type" value="Genomic_DNA"/>
</dbReference>
<sequence>MTSQVRLLKRSKMFILLLIFCIVLSTPFAITTNTAQAAANLAAGKPVSASSYVDIYKAANVNDGDPSTYWESSSNAFPQWLRVDLGSVKSVNQLVLRLPSSWEQRTQTLSVLTSTDDINYTNSVASTGYSFDPSKGNTVTINFPNTDARYVKLNFTANSGWPAGQLSEFEVYGSDPALPQPPSGTYEAESAQLSGGAKVNTDHAGFSGAGFVDGYLVPGAKTQFTVNVSAAGSYKATLKYANAAGGSRTVSLYVNGTKIKQTTLANLPNWDTWSIKSEVVHLNAGSNTIAYKFDPTDTGNVNLDQLQIANAGTTTRSAFSPIEAESYDNQSGIQTEPSSEGGLDVGFIDHGDYVVYNNIDFGSGASTFEARVASETSGGNIEVRLDSLTGTLAGTCAVTGTGGWQNWTTKTCSINPVSGLHHVYLKFTGGSNMLNLNWFKFSNASSASTGASMPYDMYEAEDGVIGGGAAIVGPNRNIGDLAGEASGRRAVTLNSTGSYVQFTTKASTNTLVARFSIPDAPGGDGLNNTLNVYVNGKFAKAINLTSKYAWLYGEETSPVNSPGAGAPRHIYDEANIMFDNTIPAGSTIKLQKDPGNTTTYAIDFINLEQVSPMANPDPAKYVTPTGTTQQAVQHALDQVRMDQTGQLVGVYLPAGTYETGAKFQVFGKPVKVIGAGPWYTKFVAPSNLTNTDIGFAVNSSANGSTFANFAYFGNYTNRVDGPGKVFEFTNVANMTVDNVWVEHEVVMFWGQNADNNVIQNSRIRDIFADGINFTNGSTNNHVTNIEARSTGDDSFALFNAVDAGTSEDNRGNVFENLTSLLPWRAAGLAVYGGYDNTFRNIYIADTLVFSGATVSSLDFGIPFRGFGSSPQTVIQNISLVRTGGHFFGDQTFPALWLFSASKEFRGIRISDVNIEDPTYHGIMFQTNYNGSTPEHPITDTVLSNITISGVHKSGDAFDAKSGFGLWANGSVGDVTINNLKFLNMGQSTIPTKNDTSTFTIKVNP</sequence>
<feature type="domain" description="F5/8 type C" evidence="3">
    <location>
        <begin position="29"/>
        <end position="174"/>
    </location>
</feature>
<dbReference type="InterPro" id="IPR000421">
    <property type="entry name" value="FA58C"/>
</dbReference>
<organism evidence="5 6">
    <name type="scientific">Paenibacillus rhizosphaerae</name>
    <dbReference type="NCBI Taxonomy" id="297318"/>
    <lineage>
        <taxon>Bacteria</taxon>
        <taxon>Bacillati</taxon>
        <taxon>Bacillota</taxon>
        <taxon>Bacilli</taxon>
        <taxon>Bacillales</taxon>
        <taxon>Paenibacillaceae</taxon>
        <taxon>Paenibacillus</taxon>
    </lineage>
</organism>
<dbReference type="PANTHER" id="PTHR45713:SF6">
    <property type="entry name" value="F5_8 TYPE C DOMAIN-CONTAINING PROTEIN"/>
    <property type="match status" value="1"/>
</dbReference>
<evidence type="ECO:0008006" key="7">
    <source>
        <dbReference type="Google" id="ProtNLM"/>
    </source>
</evidence>
<dbReference type="Pfam" id="PF16990">
    <property type="entry name" value="CBM_35"/>
    <property type="match status" value="1"/>
</dbReference>
<dbReference type="Pfam" id="PF22633">
    <property type="entry name" value="F5_F8_type_C_2"/>
    <property type="match status" value="1"/>
</dbReference>
<dbReference type="InterPro" id="IPR006584">
    <property type="entry name" value="Cellulose-bd_IV"/>
</dbReference>
<dbReference type="CDD" id="cd14490">
    <property type="entry name" value="CBM6-CBM35-CBM36_like_1"/>
    <property type="match status" value="1"/>
</dbReference>
<protein>
    <recommendedName>
        <fullName evidence="7">Glycosyl hydrolase</fullName>
    </recommendedName>
</protein>
<dbReference type="SUPFAM" id="SSF51126">
    <property type="entry name" value="Pectin lyase-like"/>
    <property type="match status" value="1"/>
</dbReference>
<dbReference type="Pfam" id="PF03422">
    <property type="entry name" value="CBM_6"/>
    <property type="match status" value="1"/>
</dbReference>
<gene>
    <name evidence="5" type="ORF">FHS19_006010</name>
</gene>
<dbReference type="RefSeq" id="WP_246426886.1">
    <property type="nucleotide sequence ID" value="NZ_JACHXJ010000006.1"/>
</dbReference>
<dbReference type="InterPro" id="IPR033801">
    <property type="entry name" value="CBM6-CBM35-CBM36-like_1"/>
</dbReference>
<feature type="chain" id="PRO_5032715592" description="Glycosyl hydrolase" evidence="2">
    <location>
        <begin position="38"/>
        <end position="1004"/>
    </location>
</feature>
<dbReference type="InterPro" id="IPR055149">
    <property type="entry name" value="Agl_cat_D2"/>
</dbReference>
<evidence type="ECO:0000259" key="4">
    <source>
        <dbReference type="PROSITE" id="PS51175"/>
    </source>
</evidence>
<dbReference type="InterPro" id="IPR051941">
    <property type="entry name" value="BG_Antigen-Binding_Lectin"/>
</dbReference>
<dbReference type="PANTHER" id="PTHR45713">
    <property type="entry name" value="FTP DOMAIN-CONTAINING PROTEIN"/>
    <property type="match status" value="1"/>
</dbReference>
<dbReference type="Pfam" id="PF22815">
    <property type="entry name" value="CatAgl_D1"/>
    <property type="match status" value="1"/>
</dbReference>
<dbReference type="InterPro" id="IPR008979">
    <property type="entry name" value="Galactose-bd-like_sf"/>
</dbReference>
<proteinExistence type="predicted"/>
<evidence type="ECO:0000256" key="1">
    <source>
        <dbReference type="ARBA" id="ARBA00022729"/>
    </source>
</evidence>
<dbReference type="Proteomes" id="UP000517523">
    <property type="component" value="Unassembled WGS sequence"/>
</dbReference>
<keyword evidence="1 2" id="KW-0732">Signal</keyword>
<dbReference type="PROSITE" id="PS51175">
    <property type="entry name" value="CBM6"/>
    <property type="match status" value="2"/>
</dbReference>
<dbReference type="SMART" id="SM00606">
    <property type="entry name" value="CBD_IV"/>
    <property type="match status" value="2"/>
</dbReference>